<dbReference type="RefSeq" id="WP_252916048.1">
    <property type="nucleotide sequence ID" value="NZ_JAAAML010000002.1"/>
</dbReference>
<keyword evidence="2" id="KW-1185">Reference proteome</keyword>
<evidence type="ECO:0000313" key="1">
    <source>
        <dbReference type="EMBL" id="MCO6409055.1"/>
    </source>
</evidence>
<organism evidence="1 2">
    <name type="scientific">Hoeflea alexandrii</name>
    <dbReference type="NCBI Taxonomy" id="288436"/>
    <lineage>
        <taxon>Bacteria</taxon>
        <taxon>Pseudomonadati</taxon>
        <taxon>Pseudomonadota</taxon>
        <taxon>Alphaproteobacteria</taxon>
        <taxon>Hyphomicrobiales</taxon>
        <taxon>Rhizobiaceae</taxon>
        <taxon>Hoeflea</taxon>
    </lineage>
</organism>
<gene>
    <name evidence="1" type="ORF">GTW23_12790</name>
</gene>
<proteinExistence type="predicted"/>
<name>A0ABT1CU25_9HYPH</name>
<dbReference type="EMBL" id="JAAAML010000002">
    <property type="protein sequence ID" value="MCO6409055.1"/>
    <property type="molecule type" value="Genomic_DNA"/>
</dbReference>
<reference evidence="1 2" key="1">
    <citation type="submission" date="2020-01" db="EMBL/GenBank/DDBJ databases">
        <title>Genomes of bacteria type strains.</title>
        <authorList>
            <person name="Chen J."/>
            <person name="Zhu S."/>
            <person name="Yang J."/>
        </authorList>
    </citation>
    <scope>NUCLEOTIDE SEQUENCE [LARGE SCALE GENOMIC DNA]</scope>
    <source>
        <strain evidence="1 2">DSM 16655</strain>
    </source>
</reference>
<dbReference type="Proteomes" id="UP001320715">
    <property type="component" value="Unassembled WGS sequence"/>
</dbReference>
<protein>
    <submittedName>
        <fullName evidence="1">Uncharacterized protein</fullName>
    </submittedName>
</protein>
<comment type="caution">
    <text evidence="1">The sequence shown here is derived from an EMBL/GenBank/DDBJ whole genome shotgun (WGS) entry which is preliminary data.</text>
</comment>
<evidence type="ECO:0000313" key="2">
    <source>
        <dbReference type="Proteomes" id="UP001320715"/>
    </source>
</evidence>
<sequence length="275" mass="30606">MDENFESDSRANDDDVKPSVTREDLTKTWIGLGAALEWIALRGQPTSLKLYRNRENEADEVLVTTLADLRPAFAESIVRGAEAGSDDVLVPVISGIWRQTATSDANDAGLPFRLIGTDEHDEWGGSIVRVSALREGENPGYQRVQIQSAFILERWPEHTLDINPVLPEAATLPDAEQAEIKKPSIPRSASVPPAVLRVIKTAINLASEDRAPITQIEMFELVKEIFPKATRNQVRDAWDILRLASKSGPRGAREPDRRQYIEKLGQRITPAELRN</sequence>
<accession>A0ABT1CU25</accession>